<feature type="signal peptide" evidence="2">
    <location>
        <begin position="1"/>
        <end position="24"/>
    </location>
</feature>
<feature type="region of interest" description="Disordered" evidence="1">
    <location>
        <begin position="21"/>
        <end position="41"/>
    </location>
</feature>
<gene>
    <name evidence="3" type="ORF">CS062_11915</name>
</gene>
<proteinExistence type="predicted"/>
<evidence type="ECO:0008006" key="5">
    <source>
        <dbReference type="Google" id="ProtNLM"/>
    </source>
</evidence>
<protein>
    <recommendedName>
        <fullName evidence="5">Lipoprotein</fullName>
    </recommendedName>
</protein>
<comment type="caution">
    <text evidence="3">The sequence shown here is derived from an EMBL/GenBank/DDBJ whole genome shotgun (WGS) entry which is preliminary data.</text>
</comment>
<dbReference type="EMBL" id="PEOG01000028">
    <property type="protein sequence ID" value="PIM52931.1"/>
    <property type="molecule type" value="Genomic_DNA"/>
</dbReference>
<organism evidence="3 4">
    <name type="scientific">Roseateles chitinivorans</name>
    <dbReference type="NCBI Taxonomy" id="2917965"/>
    <lineage>
        <taxon>Bacteria</taxon>
        <taxon>Pseudomonadati</taxon>
        <taxon>Pseudomonadota</taxon>
        <taxon>Betaproteobacteria</taxon>
        <taxon>Burkholderiales</taxon>
        <taxon>Sphaerotilaceae</taxon>
        <taxon>Roseateles</taxon>
    </lineage>
</organism>
<accession>A0A2G9C905</accession>
<keyword evidence="2" id="KW-0732">Signal</keyword>
<evidence type="ECO:0000313" key="4">
    <source>
        <dbReference type="Proteomes" id="UP000231501"/>
    </source>
</evidence>
<dbReference type="RefSeq" id="WP_099861861.1">
    <property type="nucleotide sequence ID" value="NZ_PEOG01000028.1"/>
</dbReference>
<evidence type="ECO:0000256" key="2">
    <source>
        <dbReference type="SAM" id="SignalP"/>
    </source>
</evidence>
<dbReference type="AlphaFoldDB" id="A0A2G9C905"/>
<evidence type="ECO:0000256" key="1">
    <source>
        <dbReference type="SAM" id="MobiDB-lite"/>
    </source>
</evidence>
<reference evidence="3 4" key="1">
    <citation type="submission" date="2017-11" db="EMBL/GenBank/DDBJ databases">
        <title>Draft genome sequence of Mitsuaria sp. HWN-4.</title>
        <authorList>
            <person name="Gundlapally S.R."/>
        </authorList>
    </citation>
    <scope>NUCLEOTIDE SEQUENCE [LARGE SCALE GENOMIC DNA]</scope>
    <source>
        <strain evidence="3 4">HWN-4</strain>
    </source>
</reference>
<sequence>MTKALAVLPLIAALAACGGGGDHASNDKPAGPQGTGDTNPSRVKAAFVKGTAARYVLTTSTTQSAGRLDAFEQQTTGEVITMNGHALSGSDRAIVDIAGDPAFAIGRWSKGTAVIASSTKTIGATGTSVHYAVYNAADAFPTSGGFTCDAGQFTTPTLEEAPGTELGQAKGSAALSFDASGAQLDASITVTLADGSSGTESATGRKLGAPTMITYTGGMLSGSSGLQLAVGQGVDASKQLVSVAYVVKVGASKYRGVAMFSCSK</sequence>
<dbReference type="Proteomes" id="UP000231501">
    <property type="component" value="Unassembled WGS sequence"/>
</dbReference>
<evidence type="ECO:0000313" key="3">
    <source>
        <dbReference type="EMBL" id="PIM52931.1"/>
    </source>
</evidence>
<dbReference type="PROSITE" id="PS51257">
    <property type="entry name" value="PROKAR_LIPOPROTEIN"/>
    <property type="match status" value="1"/>
</dbReference>
<feature type="chain" id="PRO_5013668159" description="Lipoprotein" evidence="2">
    <location>
        <begin position="25"/>
        <end position="264"/>
    </location>
</feature>
<name>A0A2G9C905_9BURK</name>
<dbReference type="OrthoDB" id="8702738at2"/>
<keyword evidence="4" id="KW-1185">Reference proteome</keyword>